<keyword evidence="4" id="KW-1185">Reference proteome</keyword>
<accession>A0A6G1BJC7</accession>
<gene>
    <name evidence="3" type="ORF">E2562_004029</name>
</gene>
<name>A0A6G1BJC7_9ORYZ</name>
<protein>
    <recommendedName>
        <fullName evidence="5">Legume lectin domain-containing protein</fullName>
    </recommendedName>
</protein>
<feature type="chain" id="PRO_5026040492" description="Legume lectin domain-containing protein" evidence="2">
    <location>
        <begin position="26"/>
        <end position="302"/>
    </location>
</feature>
<dbReference type="EMBL" id="SPHZ02000012">
    <property type="protein sequence ID" value="KAF0887807.1"/>
    <property type="molecule type" value="Genomic_DNA"/>
</dbReference>
<dbReference type="Gene3D" id="2.60.120.200">
    <property type="match status" value="1"/>
</dbReference>
<evidence type="ECO:0000313" key="4">
    <source>
        <dbReference type="Proteomes" id="UP000479710"/>
    </source>
</evidence>
<evidence type="ECO:0000256" key="2">
    <source>
        <dbReference type="SAM" id="SignalP"/>
    </source>
</evidence>
<proteinExistence type="inferred from homology"/>
<evidence type="ECO:0000256" key="1">
    <source>
        <dbReference type="ARBA" id="ARBA00007606"/>
    </source>
</evidence>
<dbReference type="SUPFAM" id="SSF49899">
    <property type="entry name" value="Concanavalin A-like lectins/glucanases"/>
    <property type="match status" value="1"/>
</dbReference>
<dbReference type="InterPro" id="IPR013320">
    <property type="entry name" value="ConA-like_dom_sf"/>
</dbReference>
<feature type="signal peptide" evidence="2">
    <location>
        <begin position="1"/>
        <end position="25"/>
    </location>
</feature>
<evidence type="ECO:0008006" key="5">
    <source>
        <dbReference type="Google" id="ProtNLM"/>
    </source>
</evidence>
<keyword evidence="2" id="KW-0732">Signal</keyword>
<dbReference type="PANTHER" id="PTHR32401:SF49">
    <property type="entry name" value="OS10G0129200 PROTEIN"/>
    <property type="match status" value="1"/>
</dbReference>
<dbReference type="OrthoDB" id="630464at2759"/>
<dbReference type="Proteomes" id="UP000479710">
    <property type="component" value="Unassembled WGS sequence"/>
</dbReference>
<dbReference type="InterPro" id="IPR050258">
    <property type="entry name" value="Leguminous_Lectin"/>
</dbReference>
<reference evidence="3 4" key="1">
    <citation type="submission" date="2019-11" db="EMBL/GenBank/DDBJ databases">
        <title>Whole genome sequence of Oryza granulata.</title>
        <authorList>
            <person name="Li W."/>
        </authorList>
    </citation>
    <scope>NUCLEOTIDE SEQUENCE [LARGE SCALE GENOMIC DNA]</scope>
    <source>
        <strain evidence="4">cv. Menghai</strain>
        <tissue evidence="3">Leaf</tissue>
    </source>
</reference>
<dbReference type="AlphaFoldDB" id="A0A6G1BJC7"/>
<evidence type="ECO:0000313" key="3">
    <source>
        <dbReference type="EMBL" id="KAF0887807.1"/>
    </source>
</evidence>
<comment type="similarity">
    <text evidence="1">Belongs to the leguminous lectin family.</text>
</comment>
<organism evidence="3 4">
    <name type="scientific">Oryza meyeriana var. granulata</name>
    <dbReference type="NCBI Taxonomy" id="110450"/>
    <lineage>
        <taxon>Eukaryota</taxon>
        <taxon>Viridiplantae</taxon>
        <taxon>Streptophyta</taxon>
        <taxon>Embryophyta</taxon>
        <taxon>Tracheophyta</taxon>
        <taxon>Spermatophyta</taxon>
        <taxon>Magnoliopsida</taxon>
        <taxon>Liliopsida</taxon>
        <taxon>Poales</taxon>
        <taxon>Poaceae</taxon>
        <taxon>BOP clade</taxon>
        <taxon>Oryzoideae</taxon>
        <taxon>Oryzeae</taxon>
        <taxon>Oryzinae</taxon>
        <taxon>Oryza</taxon>
        <taxon>Oryza meyeriana</taxon>
    </lineage>
</organism>
<sequence>MSSSRLFLFLLCVSLLTIHPPIVSSLSFNIHFSQSGYDPGEVLFHQISRTNLSFSYPPMNLVLPYKEKKNFTPESCDCSRLDGILYARPLLLWDKATEEIASFKMTLCLRVNHEDTNSRGGHSTGLFLFLIPYPWNENGERIEVELDRNWKRREHHQSSIVSDVVCAHVSYHSQTQLLMTDIRIGDHSCLSRRKVDWRSMPKQVAVGIGSTTAGVPIKLHNILTWTFHSTFQSKDPPLMQPELPTDDESSAIDWGQQRLHFDPWNRNAELNLRFQRNWQRNWQLTCSVSVSLGYGNTNDIAD</sequence>
<dbReference type="PANTHER" id="PTHR32401">
    <property type="entry name" value="CONCANAVALIN A-LIKE LECTIN FAMILY PROTEIN"/>
    <property type="match status" value="1"/>
</dbReference>
<comment type="caution">
    <text evidence="3">The sequence shown here is derived from an EMBL/GenBank/DDBJ whole genome shotgun (WGS) entry which is preliminary data.</text>
</comment>